<dbReference type="CDD" id="cd06849">
    <property type="entry name" value="lipoyl_domain"/>
    <property type="match status" value="1"/>
</dbReference>
<keyword evidence="12" id="KW-0670">Pyruvate</keyword>
<gene>
    <name evidence="12" type="ORF">QO014_001394</name>
</gene>
<comment type="caution">
    <text evidence="12">The sequence shown here is derived from an EMBL/GenBank/DDBJ whole genome shotgun (WGS) entry which is preliminary data.</text>
</comment>
<dbReference type="InterPro" id="IPR023213">
    <property type="entry name" value="CAT-like_dom_sf"/>
</dbReference>
<dbReference type="InterPro" id="IPR045257">
    <property type="entry name" value="E2/Pdx1"/>
</dbReference>
<feature type="domain" description="Peripheral subunit-binding (PSBD)" evidence="11">
    <location>
        <begin position="127"/>
        <end position="164"/>
    </location>
</feature>
<dbReference type="SUPFAM" id="SSF52777">
    <property type="entry name" value="CoA-dependent acyltransferases"/>
    <property type="match status" value="1"/>
</dbReference>
<evidence type="ECO:0000256" key="4">
    <source>
        <dbReference type="ARBA" id="ARBA00022823"/>
    </source>
</evidence>
<dbReference type="Pfam" id="PF02817">
    <property type="entry name" value="E3_binding"/>
    <property type="match status" value="1"/>
</dbReference>
<feature type="compositionally biased region" description="Pro residues" evidence="9">
    <location>
        <begin position="94"/>
        <end position="106"/>
    </location>
</feature>
<reference evidence="12 13" key="1">
    <citation type="submission" date="2023-07" db="EMBL/GenBank/DDBJ databases">
        <title>Genomic Encyclopedia of Type Strains, Phase IV (KMG-IV): sequencing the most valuable type-strain genomes for metagenomic binning, comparative biology and taxonomic classification.</title>
        <authorList>
            <person name="Goeker M."/>
        </authorList>
    </citation>
    <scope>NUCLEOTIDE SEQUENCE [LARGE SCALE GENOMIC DNA]</scope>
    <source>
        <strain evidence="12 13">B6-8</strain>
    </source>
</reference>
<dbReference type="InterPro" id="IPR006257">
    <property type="entry name" value="LAT1"/>
</dbReference>
<name>A0ABU0H675_9HYPH</name>
<protein>
    <recommendedName>
        <fullName evidence="8">Acetyltransferase component of pyruvate dehydrogenase complex</fullName>
        <ecNumber evidence="8">2.3.1.12</ecNumber>
    </recommendedName>
</protein>
<feature type="region of interest" description="Disordered" evidence="9">
    <location>
        <begin position="87"/>
        <end position="126"/>
    </location>
</feature>
<dbReference type="Gene3D" id="4.10.320.10">
    <property type="entry name" value="E3-binding domain"/>
    <property type="match status" value="1"/>
</dbReference>
<dbReference type="InterPro" id="IPR036625">
    <property type="entry name" value="E3-bd_dom_sf"/>
</dbReference>
<dbReference type="NCBIfam" id="TIGR01349">
    <property type="entry name" value="PDHac_trf_mito"/>
    <property type="match status" value="1"/>
</dbReference>
<evidence type="ECO:0000256" key="2">
    <source>
        <dbReference type="ARBA" id="ARBA00011484"/>
    </source>
</evidence>
<dbReference type="InterPro" id="IPR000089">
    <property type="entry name" value="Biotin_lipoyl"/>
</dbReference>
<dbReference type="InterPro" id="IPR003016">
    <property type="entry name" value="2-oxoA_DH_lipoyl-BS"/>
</dbReference>
<feature type="compositionally biased region" description="Low complexity" evidence="9">
    <location>
        <begin position="107"/>
        <end position="126"/>
    </location>
</feature>
<evidence type="ECO:0000256" key="9">
    <source>
        <dbReference type="SAM" id="MobiDB-lite"/>
    </source>
</evidence>
<comment type="function">
    <text evidence="6">The pyruvate dehydrogenase complex catalyzes the overall conversion of pyruvate to acetyl-CoA and CO(2). It contains multiple copies of three enzymatic components: pyruvate dehydrogenase (E1), dihydrolipoamide acetyltransferase (E2) and lipoamide dehydrogenase (E3).</text>
</comment>
<evidence type="ECO:0000256" key="6">
    <source>
        <dbReference type="ARBA" id="ARBA00025211"/>
    </source>
</evidence>
<evidence type="ECO:0000313" key="12">
    <source>
        <dbReference type="EMBL" id="MDQ0437009.1"/>
    </source>
</evidence>
<comment type="cofactor">
    <cofactor evidence="8">
        <name>(R)-lipoate</name>
        <dbReference type="ChEBI" id="CHEBI:83088"/>
    </cofactor>
    <text evidence="8">Binds 1 lipoyl cofactor covalently.</text>
</comment>
<evidence type="ECO:0000256" key="7">
    <source>
        <dbReference type="ARBA" id="ARBA00048370"/>
    </source>
</evidence>
<keyword evidence="5 8" id="KW-0012">Acyltransferase</keyword>
<evidence type="ECO:0000259" key="11">
    <source>
        <dbReference type="PROSITE" id="PS51826"/>
    </source>
</evidence>
<sequence>MPKEILMPSLSAGMEEGTLARWLKAEGDAVAAGEIIAEIETDKATMEMEAAESGTLGALLVAAGTSGVIINTPIAILLQPGETLSQAPTLATPATPPAPPVAPADPKPAGQAQPQPQPADDLPPRHLASPLARRLAAAGQIDLATLEGSGPRGRIVRVDVERALAAAPTMPATAPSVAEAPPAPAVETRAERVTRLPHSAMRRVIARRLLESKQTVPHFYLSVECEIDRLLSLRADLNAVAADEYKLSVNDLVIKAAAKALRIVPEANAMWTEDAILRFDDVDVSVAVATDGGLITPVLRHADEKSLGTLSNEIKELAGRARANKLKPEDYQGGGFTVSNLGMYGVVSFAAIINPPQSCILAVGAGKRRAVVRDDDTIVPATVMNCTLSVDHRSVDGAIGARYLAAFKDLIERPLRLLA</sequence>
<comment type="subunit">
    <text evidence="2">Forms a 24-polypeptide structural core with octahedral symmetry.</text>
</comment>
<keyword evidence="13" id="KW-1185">Reference proteome</keyword>
<evidence type="ECO:0000256" key="8">
    <source>
        <dbReference type="RuleBase" id="RU361137"/>
    </source>
</evidence>
<dbReference type="PANTHER" id="PTHR23151:SF90">
    <property type="entry name" value="DIHYDROLIPOYLLYSINE-RESIDUE ACETYLTRANSFERASE COMPONENT OF PYRUVATE DEHYDROGENASE COMPLEX, MITOCHONDRIAL-RELATED"/>
    <property type="match status" value="1"/>
</dbReference>
<dbReference type="InterPro" id="IPR011053">
    <property type="entry name" value="Single_hybrid_motif"/>
</dbReference>
<keyword evidence="4 8" id="KW-0450">Lipoyl</keyword>
<dbReference type="Pfam" id="PF00364">
    <property type="entry name" value="Biotin_lipoyl"/>
    <property type="match status" value="1"/>
</dbReference>
<evidence type="ECO:0000313" key="13">
    <source>
        <dbReference type="Proteomes" id="UP001241603"/>
    </source>
</evidence>
<proteinExistence type="inferred from homology"/>
<dbReference type="Gene3D" id="2.40.50.100">
    <property type="match status" value="1"/>
</dbReference>
<dbReference type="SUPFAM" id="SSF47005">
    <property type="entry name" value="Peripheral subunit-binding domain of 2-oxo acid dehydrogenase complex"/>
    <property type="match status" value="1"/>
</dbReference>
<dbReference type="Proteomes" id="UP001241603">
    <property type="component" value="Unassembled WGS sequence"/>
</dbReference>
<evidence type="ECO:0000259" key="10">
    <source>
        <dbReference type="PROSITE" id="PS50968"/>
    </source>
</evidence>
<evidence type="ECO:0000256" key="1">
    <source>
        <dbReference type="ARBA" id="ARBA00007317"/>
    </source>
</evidence>
<organism evidence="12 13">
    <name type="scientific">Kaistia dalseonensis</name>
    <dbReference type="NCBI Taxonomy" id="410840"/>
    <lineage>
        <taxon>Bacteria</taxon>
        <taxon>Pseudomonadati</taxon>
        <taxon>Pseudomonadota</taxon>
        <taxon>Alphaproteobacteria</taxon>
        <taxon>Hyphomicrobiales</taxon>
        <taxon>Kaistiaceae</taxon>
        <taxon>Kaistia</taxon>
    </lineage>
</organism>
<dbReference type="EMBL" id="JAUSVO010000002">
    <property type="protein sequence ID" value="MDQ0437009.1"/>
    <property type="molecule type" value="Genomic_DNA"/>
</dbReference>
<dbReference type="PROSITE" id="PS50968">
    <property type="entry name" value="BIOTINYL_LIPOYL"/>
    <property type="match status" value="1"/>
</dbReference>
<dbReference type="SUPFAM" id="SSF51230">
    <property type="entry name" value="Single hybrid motif"/>
    <property type="match status" value="1"/>
</dbReference>
<dbReference type="PANTHER" id="PTHR23151">
    <property type="entry name" value="DIHYDROLIPOAMIDE ACETYL/SUCCINYL-TRANSFERASE-RELATED"/>
    <property type="match status" value="1"/>
</dbReference>
<dbReference type="GO" id="GO:0004742">
    <property type="term" value="F:dihydrolipoyllysine-residue acetyltransferase activity"/>
    <property type="evidence" value="ECO:0007669"/>
    <property type="project" value="UniProtKB-EC"/>
</dbReference>
<dbReference type="Pfam" id="PF00198">
    <property type="entry name" value="2-oxoacid_dh"/>
    <property type="match status" value="1"/>
</dbReference>
<comment type="catalytic activity">
    <reaction evidence="7 8">
        <text>N(6)-[(R)-dihydrolipoyl]-L-lysyl-[protein] + acetyl-CoA = N(6)-[(R)-S(8)-acetyldihydrolipoyl]-L-lysyl-[protein] + CoA</text>
        <dbReference type="Rhea" id="RHEA:17017"/>
        <dbReference type="Rhea" id="RHEA-COMP:10475"/>
        <dbReference type="Rhea" id="RHEA-COMP:10478"/>
        <dbReference type="ChEBI" id="CHEBI:57287"/>
        <dbReference type="ChEBI" id="CHEBI:57288"/>
        <dbReference type="ChEBI" id="CHEBI:83100"/>
        <dbReference type="ChEBI" id="CHEBI:83111"/>
        <dbReference type="EC" id="2.3.1.12"/>
    </reaction>
</comment>
<feature type="domain" description="Lipoyl-binding" evidence="10">
    <location>
        <begin position="2"/>
        <end position="78"/>
    </location>
</feature>
<accession>A0ABU0H675</accession>
<dbReference type="PROSITE" id="PS00189">
    <property type="entry name" value="LIPOYL"/>
    <property type="match status" value="1"/>
</dbReference>
<dbReference type="RefSeq" id="WP_266347948.1">
    <property type="nucleotide sequence ID" value="NZ_JAPKNG010000002.1"/>
</dbReference>
<dbReference type="InterPro" id="IPR004167">
    <property type="entry name" value="PSBD"/>
</dbReference>
<dbReference type="Gene3D" id="3.30.559.10">
    <property type="entry name" value="Chloramphenicol acetyltransferase-like domain"/>
    <property type="match status" value="1"/>
</dbReference>
<evidence type="ECO:0000256" key="5">
    <source>
        <dbReference type="ARBA" id="ARBA00023315"/>
    </source>
</evidence>
<evidence type="ECO:0000256" key="3">
    <source>
        <dbReference type="ARBA" id="ARBA00022679"/>
    </source>
</evidence>
<dbReference type="PROSITE" id="PS51826">
    <property type="entry name" value="PSBD"/>
    <property type="match status" value="1"/>
</dbReference>
<comment type="similarity">
    <text evidence="1 8">Belongs to the 2-oxoacid dehydrogenase family.</text>
</comment>
<dbReference type="EC" id="2.3.1.12" evidence="8"/>
<keyword evidence="3 8" id="KW-0808">Transferase</keyword>
<dbReference type="InterPro" id="IPR001078">
    <property type="entry name" value="2-oxoacid_DH_actylTfrase"/>
</dbReference>